<evidence type="ECO:0000256" key="3">
    <source>
        <dbReference type="ARBA" id="ARBA00023163"/>
    </source>
</evidence>
<dbReference type="InterPro" id="IPR001647">
    <property type="entry name" value="HTH_TetR"/>
</dbReference>
<reference evidence="6" key="1">
    <citation type="submission" date="2024-05" db="EMBL/GenBank/DDBJ databases">
        <authorList>
            <person name="Yu L."/>
        </authorList>
    </citation>
    <scope>NUCLEOTIDE SEQUENCE</scope>
    <source>
        <strain evidence="6">G08B096</strain>
    </source>
</reference>
<dbReference type="RefSeq" id="WP_350347629.1">
    <property type="nucleotide sequence ID" value="NZ_CP158374.1"/>
</dbReference>
<dbReference type="SUPFAM" id="SSF48498">
    <property type="entry name" value="Tetracyclin repressor-like, C-terminal domain"/>
    <property type="match status" value="1"/>
</dbReference>
<keyword evidence="3" id="KW-0804">Transcription</keyword>
<proteinExistence type="predicted"/>
<dbReference type="PROSITE" id="PS50977">
    <property type="entry name" value="HTH_TETR_2"/>
    <property type="match status" value="1"/>
</dbReference>
<feature type="domain" description="HTH tetR-type" evidence="5">
    <location>
        <begin position="6"/>
        <end position="66"/>
    </location>
</feature>
<keyword evidence="1" id="KW-0805">Transcription regulation</keyword>
<evidence type="ECO:0000259" key="5">
    <source>
        <dbReference type="PROSITE" id="PS50977"/>
    </source>
</evidence>
<dbReference type="Gene3D" id="1.10.10.60">
    <property type="entry name" value="Homeodomain-like"/>
    <property type="match status" value="1"/>
</dbReference>
<dbReference type="InterPro" id="IPR011075">
    <property type="entry name" value="TetR_C"/>
</dbReference>
<dbReference type="Gene3D" id="1.10.357.10">
    <property type="entry name" value="Tetracycline Repressor, domain 2"/>
    <property type="match status" value="1"/>
</dbReference>
<dbReference type="GO" id="GO:0003677">
    <property type="term" value="F:DNA binding"/>
    <property type="evidence" value="ECO:0007669"/>
    <property type="project" value="UniProtKB-UniRule"/>
</dbReference>
<evidence type="ECO:0000256" key="1">
    <source>
        <dbReference type="ARBA" id="ARBA00023015"/>
    </source>
</evidence>
<protein>
    <submittedName>
        <fullName evidence="6">TetR/AcrR family transcriptional regulator</fullName>
    </submittedName>
</protein>
<dbReference type="SUPFAM" id="SSF46689">
    <property type="entry name" value="Homeodomain-like"/>
    <property type="match status" value="1"/>
</dbReference>
<name>A0AAU7W860_9MICO</name>
<evidence type="ECO:0000256" key="2">
    <source>
        <dbReference type="ARBA" id="ARBA00023125"/>
    </source>
</evidence>
<evidence type="ECO:0000313" key="6">
    <source>
        <dbReference type="EMBL" id="XBX81607.1"/>
    </source>
</evidence>
<dbReference type="Pfam" id="PF00440">
    <property type="entry name" value="TetR_N"/>
    <property type="match status" value="1"/>
</dbReference>
<dbReference type="PANTHER" id="PTHR47506">
    <property type="entry name" value="TRANSCRIPTIONAL REGULATORY PROTEIN"/>
    <property type="match status" value="1"/>
</dbReference>
<evidence type="ECO:0000256" key="4">
    <source>
        <dbReference type="PROSITE-ProRule" id="PRU00335"/>
    </source>
</evidence>
<dbReference type="PANTHER" id="PTHR47506:SF1">
    <property type="entry name" value="HTH-TYPE TRANSCRIPTIONAL REGULATOR YJDC"/>
    <property type="match status" value="1"/>
</dbReference>
<dbReference type="InterPro" id="IPR009057">
    <property type="entry name" value="Homeodomain-like_sf"/>
</dbReference>
<keyword evidence="2 4" id="KW-0238">DNA-binding</keyword>
<organism evidence="6">
    <name type="scientific">Agromyces sp. G08B096</name>
    <dbReference type="NCBI Taxonomy" id="3156399"/>
    <lineage>
        <taxon>Bacteria</taxon>
        <taxon>Bacillati</taxon>
        <taxon>Actinomycetota</taxon>
        <taxon>Actinomycetes</taxon>
        <taxon>Micrococcales</taxon>
        <taxon>Microbacteriaceae</taxon>
        <taxon>Agromyces</taxon>
    </lineage>
</organism>
<dbReference type="Pfam" id="PF16925">
    <property type="entry name" value="TetR_C_13"/>
    <property type="match status" value="1"/>
</dbReference>
<dbReference type="InterPro" id="IPR036271">
    <property type="entry name" value="Tet_transcr_reg_TetR-rel_C_sf"/>
</dbReference>
<dbReference type="AlphaFoldDB" id="A0AAU7W860"/>
<accession>A0AAU7W860</accession>
<sequence>MARPRQFDEPALRAAALEAYWTHGFERTSVGDIAAAGGVGNGSLYAAYGSKLGLFLVVLEEYCRGRVELVRSAMATPGGTGDAIRALLEAVIADCAAQPARRGCLMLNSLAEFGERQPEVLELCQGATRDMEQAIADRIAPDVAGPAHVLAAEILLFSQGLIQASRLHVPADELRALASEYAGRLPVG</sequence>
<dbReference type="EMBL" id="CP158374">
    <property type="protein sequence ID" value="XBX81607.1"/>
    <property type="molecule type" value="Genomic_DNA"/>
</dbReference>
<feature type="DNA-binding region" description="H-T-H motif" evidence="4">
    <location>
        <begin position="29"/>
        <end position="48"/>
    </location>
</feature>
<gene>
    <name evidence="6" type="ORF">ABIQ69_13440</name>
</gene>